<evidence type="ECO:0000256" key="6">
    <source>
        <dbReference type="ARBA" id="ARBA00022729"/>
    </source>
</evidence>
<feature type="chain" id="PRO_5026717332" evidence="8">
    <location>
        <begin position="22"/>
        <end position="128"/>
    </location>
</feature>
<dbReference type="Pfam" id="PF00031">
    <property type="entry name" value="Cystatin"/>
    <property type="match status" value="1"/>
</dbReference>
<organism evidence="10 11">
    <name type="scientific">Phyllostomus discolor</name>
    <name type="common">pale spear-nosed bat</name>
    <dbReference type="NCBI Taxonomy" id="89673"/>
    <lineage>
        <taxon>Eukaryota</taxon>
        <taxon>Metazoa</taxon>
        <taxon>Chordata</taxon>
        <taxon>Craniata</taxon>
        <taxon>Vertebrata</taxon>
        <taxon>Euteleostomi</taxon>
        <taxon>Mammalia</taxon>
        <taxon>Eutheria</taxon>
        <taxon>Laurasiatheria</taxon>
        <taxon>Chiroptera</taxon>
        <taxon>Yangochiroptera</taxon>
        <taxon>Phyllostomidae</taxon>
        <taxon>Phyllostominae</taxon>
        <taxon>Phyllostomus</taxon>
    </lineage>
</organism>
<dbReference type="SUPFAM" id="SSF54403">
    <property type="entry name" value="Cystatin/monellin"/>
    <property type="match status" value="1"/>
</dbReference>
<evidence type="ECO:0000313" key="10">
    <source>
        <dbReference type="Proteomes" id="UP000504628"/>
    </source>
</evidence>
<evidence type="ECO:0000259" key="9">
    <source>
        <dbReference type="SMART" id="SM00043"/>
    </source>
</evidence>
<keyword evidence="4" id="KW-0646">Protease inhibitor</keyword>
<dbReference type="FunFam" id="3.10.450.10:FF:000004">
    <property type="entry name" value="Cystatin C"/>
    <property type="match status" value="1"/>
</dbReference>
<dbReference type="KEGG" id="pdic:114506051"/>
<name>A0A6J2MMQ2_9CHIR</name>
<dbReference type="Proteomes" id="UP000504628">
    <property type="component" value="Chromosome 9"/>
</dbReference>
<evidence type="ECO:0000256" key="2">
    <source>
        <dbReference type="ARBA" id="ARBA00009403"/>
    </source>
</evidence>
<keyword evidence="3" id="KW-0964">Secreted</keyword>
<protein>
    <submittedName>
        <fullName evidence="11">Probable cystatin-15</fullName>
    </submittedName>
</protein>
<proteinExistence type="inferred from homology"/>
<dbReference type="SMART" id="SM00043">
    <property type="entry name" value="CY"/>
    <property type="match status" value="1"/>
</dbReference>
<keyword evidence="10" id="KW-1185">Reference proteome</keyword>
<dbReference type="Gene3D" id="3.10.450.10">
    <property type="match status" value="1"/>
</dbReference>
<evidence type="ECO:0000256" key="1">
    <source>
        <dbReference type="ARBA" id="ARBA00004613"/>
    </source>
</evidence>
<dbReference type="RefSeq" id="XP_028379380.1">
    <property type="nucleotide sequence ID" value="XM_028523579.2"/>
</dbReference>
<dbReference type="OrthoDB" id="9829654at2759"/>
<dbReference type="PANTHER" id="PTHR47393">
    <property type="entry name" value="CYSTATIN-12-RELATED"/>
    <property type="match status" value="1"/>
</dbReference>
<keyword evidence="6 8" id="KW-0732">Signal</keyword>
<keyword evidence="5" id="KW-0789">Thiol protease inhibitor</keyword>
<accession>A0A6J2MMQ2</accession>
<comment type="similarity">
    <text evidence="2">Belongs to the cystatin family.</text>
</comment>
<evidence type="ECO:0000256" key="7">
    <source>
        <dbReference type="ARBA" id="ARBA00023157"/>
    </source>
</evidence>
<dbReference type="GeneID" id="114506051"/>
<feature type="signal peptide" evidence="8">
    <location>
        <begin position="1"/>
        <end position="21"/>
    </location>
</feature>
<gene>
    <name evidence="11" type="primary">LOC114506051</name>
</gene>
<feature type="domain" description="Cystatin" evidence="9">
    <location>
        <begin position="18"/>
        <end position="126"/>
    </location>
</feature>
<evidence type="ECO:0000256" key="8">
    <source>
        <dbReference type="SAM" id="SignalP"/>
    </source>
</evidence>
<dbReference type="InParanoid" id="A0A6J2MMQ2"/>
<reference evidence="11" key="1">
    <citation type="submission" date="2025-08" db="UniProtKB">
        <authorList>
            <consortium name="RefSeq"/>
        </authorList>
    </citation>
    <scope>IDENTIFICATION</scope>
    <source>
        <tissue evidence="11">Muscle</tissue>
    </source>
</reference>
<dbReference type="InterPro" id="IPR000010">
    <property type="entry name" value="Cystatin_dom"/>
</dbReference>
<dbReference type="GO" id="GO:0004869">
    <property type="term" value="F:cysteine-type endopeptidase inhibitor activity"/>
    <property type="evidence" value="ECO:0007669"/>
    <property type="project" value="UniProtKB-KW"/>
</dbReference>
<dbReference type="InterPro" id="IPR052333">
    <property type="entry name" value="Cystatin_spermatogenesis"/>
</dbReference>
<evidence type="ECO:0000313" key="11">
    <source>
        <dbReference type="RefSeq" id="XP_028379380.1"/>
    </source>
</evidence>
<sequence>MFLKVPLLLGLFLLGPPVCSSGFVDINKNTHFFAMCVEFAMFQFNQAHMDEYAYKLLWVGRSQHKQFTWIYLMDLEMGRTICKKHDEDIDNCPLQEGSSKKKVDCTFVVDAQPWISKFTLLNSTCVQK</sequence>
<dbReference type="AlphaFoldDB" id="A0A6J2MMQ2"/>
<evidence type="ECO:0000256" key="3">
    <source>
        <dbReference type="ARBA" id="ARBA00022525"/>
    </source>
</evidence>
<dbReference type="InterPro" id="IPR046350">
    <property type="entry name" value="Cystatin_sf"/>
</dbReference>
<dbReference type="PANTHER" id="PTHR47393:SF1">
    <property type="entry name" value="CYSTATIN-12"/>
    <property type="match status" value="1"/>
</dbReference>
<dbReference type="FunCoup" id="A0A6J2MMQ2">
    <property type="interactions" value="2"/>
</dbReference>
<dbReference type="CDD" id="cd00042">
    <property type="entry name" value="CY"/>
    <property type="match status" value="1"/>
</dbReference>
<comment type="subcellular location">
    <subcellularLocation>
        <location evidence="1">Secreted</location>
    </subcellularLocation>
</comment>
<evidence type="ECO:0000256" key="4">
    <source>
        <dbReference type="ARBA" id="ARBA00022690"/>
    </source>
</evidence>
<dbReference type="GO" id="GO:0005576">
    <property type="term" value="C:extracellular region"/>
    <property type="evidence" value="ECO:0007669"/>
    <property type="project" value="UniProtKB-SubCell"/>
</dbReference>
<evidence type="ECO:0000256" key="5">
    <source>
        <dbReference type="ARBA" id="ARBA00022704"/>
    </source>
</evidence>
<keyword evidence="7" id="KW-1015">Disulfide bond</keyword>